<keyword evidence="3" id="KW-1185">Reference proteome</keyword>
<gene>
    <name evidence="2" type="ORF">DIR46_03705</name>
</gene>
<dbReference type="OrthoDB" id="9776609at2"/>
<feature type="transmembrane region" description="Helical" evidence="1">
    <location>
        <begin position="432"/>
        <end position="449"/>
    </location>
</feature>
<organism evidence="2 3">
    <name type="scientific">Massilia oculi</name>
    <dbReference type="NCBI Taxonomy" id="945844"/>
    <lineage>
        <taxon>Bacteria</taxon>
        <taxon>Pseudomonadati</taxon>
        <taxon>Pseudomonadota</taxon>
        <taxon>Betaproteobacteria</taxon>
        <taxon>Burkholderiales</taxon>
        <taxon>Oxalobacteraceae</taxon>
        <taxon>Telluria group</taxon>
        <taxon>Massilia</taxon>
    </lineage>
</organism>
<proteinExistence type="predicted"/>
<feature type="transmembrane region" description="Helical" evidence="1">
    <location>
        <begin position="12"/>
        <end position="36"/>
    </location>
</feature>
<evidence type="ECO:0008006" key="4">
    <source>
        <dbReference type="Google" id="ProtNLM"/>
    </source>
</evidence>
<feature type="transmembrane region" description="Helical" evidence="1">
    <location>
        <begin position="461"/>
        <end position="479"/>
    </location>
</feature>
<reference evidence="2 3" key="1">
    <citation type="submission" date="2018-05" db="EMBL/GenBank/DDBJ databases">
        <title>Complete genome sequence of Massilia oculi sp. nov. CCUG 43427T (=DSM 26321T), the type strain of M. oculi, and comparison with genome sequences of other Massilia strains.</title>
        <authorList>
            <person name="Zhu B."/>
        </authorList>
    </citation>
    <scope>NUCLEOTIDE SEQUENCE [LARGE SCALE GENOMIC DNA]</scope>
    <source>
        <strain evidence="2 3">CCUG 43427</strain>
    </source>
</reference>
<dbReference type="Proteomes" id="UP000245820">
    <property type="component" value="Chromosome"/>
</dbReference>
<evidence type="ECO:0000313" key="2">
    <source>
        <dbReference type="EMBL" id="AWL03630.1"/>
    </source>
</evidence>
<feature type="transmembrane region" description="Helical" evidence="1">
    <location>
        <begin position="158"/>
        <end position="182"/>
    </location>
</feature>
<protein>
    <recommendedName>
        <fullName evidence="4">PepSY domain-containing protein</fullName>
    </recommendedName>
</protein>
<dbReference type="InterPro" id="IPR005625">
    <property type="entry name" value="PepSY-ass_TM"/>
</dbReference>
<feature type="transmembrane region" description="Helical" evidence="1">
    <location>
        <begin position="499"/>
        <end position="520"/>
    </location>
</feature>
<evidence type="ECO:0000256" key="1">
    <source>
        <dbReference type="SAM" id="Phobius"/>
    </source>
</evidence>
<name>A0A2S2DE38_9BURK</name>
<keyword evidence="1" id="KW-1133">Transmembrane helix</keyword>
<evidence type="ECO:0000313" key="3">
    <source>
        <dbReference type="Proteomes" id="UP000245820"/>
    </source>
</evidence>
<dbReference type="EMBL" id="CP029343">
    <property type="protein sequence ID" value="AWL03630.1"/>
    <property type="molecule type" value="Genomic_DNA"/>
</dbReference>
<dbReference type="AlphaFoldDB" id="A0A2S2DE38"/>
<keyword evidence="1" id="KW-0472">Membrane</keyword>
<feature type="transmembrane region" description="Helical" evidence="1">
    <location>
        <begin position="397"/>
        <end position="420"/>
    </location>
</feature>
<dbReference type="PANTHER" id="PTHR34219:SF4">
    <property type="entry name" value="PEPSY DOMAIN-CONTAINING PROTEIN"/>
    <property type="match status" value="1"/>
</dbReference>
<feature type="transmembrane region" description="Helical" evidence="1">
    <location>
        <begin position="203"/>
        <end position="227"/>
    </location>
</feature>
<dbReference type="KEGG" id="mtim:DIR46_03705"/>
<accession>A0A2S2DE38</accession>
<dbReference type="Pfam" id="PF03929">
    <property type="entry name" value="PepSY_TM"/>
    <property type="match status" value="1"/>
</dbReference>
<sequence>MKEGLRQSMAWVHTWSGLLVCWLLLLVFMGGTAAYYKHEITFWMKPELHKAADAPSKVTPAESATLAVRELQQRAPKANAWFLDLPHERNPLIYASWTNPPRKGMSREERRAAFRTQNFTLDPMTGEHTAAPRDTRGGEFLYRLHFDLYYMSAIWGRWIVGIAAMSMLVAIVSGVITHKRIFEDFFTFRPRKGQRSWLDAHNATAVLALPFHLMITYTGLVTLMFMYMPSPTMALYGAEQNVMFADVFPNAERVKPAKQFAPLADIGPMLLQAERTWGQAPTRIVVSNPNDANARVALHRPSGQQLSNIEPTMTFDGVSGALLSGPKPMSTTLDARAAIYGLHVAHFADPLLRALFFVCGLAGTAMVATGALLWGVKERQKYARAIAKGGKAGVGVRLVDALNIGAIAGLPIAFAVYFWANRLLPVEIAQRTNLEANCFFVAWGLAALLAQIRPTRAMWRFQLTLGAMLLAGIPVLNALTTDTHLGVTLFGGPALHAVAGFDLVVLALGLLLGYAAWWLGRPKKPAAASMRAPADVKADVTTDKLEAA</sequence>
<dbReference type="PANTHER" id="PTHR34219">
    <property type="entry name" value="IRON-REGULATED INNER MEMBRANE PROTEIN-RELATED"/>
    <property type="match status" value="1"/>
</dbReference>
<dbReference type="RefSeq" id="WP_109344032.1">
    <property type="nucleotide sequence ID" value="NZ_CP029343.1"/>
</dbReference>
<keyword evidence="1" id="KW-0812">Transmembrane</keyword>
<feature type="transmembrane region" description="Helical" evidence="1">
    <location>
        <begin position="354"/>
        <end position="376"/>
    </location>
</feature>